<keyword evidence="3" id="KW-1185">Reference proteome</keyword>
<reference evidence="2 3" key="1">
    <citation type="journal article" date="2014" name="Genome Announc.">
        <title>Draft Genome Sequence of Streptomyces fradiae ATCC 19609, a Strain Highly Sensitive to Antibiotics.</title>
        <authorList>
            <person name="Bekker O.B."/>
            <person name="Klimina K.M."/>
            <person name="Vatlin A.A."/>
            <person name="Zakharevich N.V."/>
            <person name="Kasianov A.S."/>
            <person name="Danilenko V.N."/>
        </authorList>
    </citation>
    <scope>NUCLEOTIDE SEQUENCE [LARGE SCALE GENOMIC DNA]</scope>
    <source>
        <strain evidence="2 3">ATCC 19609</strain>
    </source>
</reference>
<evidence type="ECO:0000256" key="1">
    <source>
        <dbReference type="SAM" id="MobiDB-lite"/>
    </source>
</evidence>
<dbReference type="AlphaFoldDB" id="A0A3R7F4I3"/>
<evidence type="ECO:0000313" key="2">
    <source>
        <dbReference type="EMBL" id="RKM90981.1"/>
    </source>
</evidence>
<dbReference type="Proteomes" id="UP000028058">
    <property type="component" value="Unassembled WGS sequence"/>
</dbReference>
<feature type="region of interest" description="Disordered" evidence="1">
    <location>
        <begin position="65"/>
        <end position="91"/>
    </location>
</feature>
<organism evidence="2 3">
    <name type="scientific">Streptomyces xinghaiensis</name>
    <dbReference type="NCBI Taxonomy" id="1038928"/>
    <lineage>
        <taxon>Bacteria</taxon>
        <taxon>Bacillati</taxon>
        <taxon>Actinomycetota</taxon>
        <taxon>Actinomycetes</taxon>
        <taxon>Kitasatosporales</taxon>
        <taxon>Streptomycetaceae</taxon>
        <taxon>Streptomyces</taxon>
    </lineage>
</organism>
<name>A0A3R7F4I3_9ACTN</name>
<proteinExistence type="predicted"/>
<accession>A0A3R7F4I3</accession>
<dbReference type="EMBL" id="JNAD02000020">
    <property type="protein sequence ID" value="RKM90981.1"/>
    <property type="molecule type" value="Genomic_DNA"/>
</dbReference>
<sequence length="91" mass="9922">MDLDLCQPVTAETYLTLHSLVAEMLNSPTADTHPTLRSLCSGGLIRHLAASWTAPTHHVAERSGLPVAGRRDLQRRPGTRVTLAPPVPQHR</sequence>
<evidence type="ECO:0000313" key="3">
    <source>
        <dbReference type="Proteomes" id="UP000028058"/>
    </source>
</evidence>
<protein>
    <submittedName>
        <fullName evidence="2">Uncharacterized protein</fullName>
    </submittedName>
</protein>
<comment type="caution">
    <text evidence="2">The sequence shown here is derived from an EMBL/GenBank/DDBJ whole genome shotgun (WGS) entry which is preliminary data.</text>
</comment>
<gene>
    <name evidence="2" type="ORF">SFRA_030625</name>
</gene>